<dbReference type="Pfam" id="PF00359">
    <property type="entry name" value="PTS_EIIA_2"/>
    <property type="match status" value="1"/>
</dbReference>
<dbReference type="OrthoDB" id="9814222at2"/>
<keyword evidence="4" id="KW-0597">Phosphoprotein</keyword>
<keyword evidence="8" id="KW-0418">Kinase</keyword>
<dbReference type="GO" id="GO:0005886">
    <property type="term" value="C:plasma membrane"/>
    <property type="evidence" value="ECO:0007669"/>
    <property type="project" value="TreeGrafter"/>
</dbReference>
<dbReference type="InterPro" id="IPR002178">
    <property type="entry name" value="PTS_EIIA_type-2_dom"/>
</dbReference>
<keyword evidence="7" id="KW-0598">Phosphotransferase system</keyword>
<evidence type="ECO:0000256" key="11">
    <source>
        <dbReference type="ARBA" id="ARBA00030962"/>
    </source>
</evidence>
<dbReference type="GO" id="GO:0016301">
    <property type="term" value="F:kinase activity"/>
    <property type="evidence" value="ECO:0007669"/>
    <property type="project" value="UniProtKB-KW"/>
</dbReference>
<evidence type="ECO:0000256" key="3">
    <source>
        <dbReference type="ARBA" id="ARBA00022448"/>
    </source>
</evidence>
<evidence type="ECO:0000256" key="4">
    <source>
        <dbReference type="ARBA" id="ARBA00022553"/>
    </source>
</evidence>
<evidence type="ECO:0000256" key="10">
    <source>
        <dbReference type="ARBA" id="ARBA00030956"/>
    </source>
</evidence>
<keyword evidence="6" id="KW-0808">Transferase</keyword>
<organism evidence="13 14">
    <name type="scientific">Anaerosalibacter massiliensis</name>
    <dbReference type="NCBI Taxonomy" id="1347392"/>
    <lineage>
        <taxon>Bacteria</taxon>
        <taxon>Bacillati</taxon>
        <taxon>Bacillota</taxon>
        <taxon>Tissierellia</taxon>
        <taxon>Tissierellales</taxon>
        <taxon>Sporanaerobacteraceae</taxon>
        <taxon>Anaerosalibacter</taxon>
    </lineage>
</organism>
<evidence type="ECO:0000256" key="6">
    <source>
        <dbReference type="ARBA" id="ARBA00022679"/>
    </source>
</evidence>
<evidence type="ECO:0000256" key="5">
    <source>
        <dbReference type="ARBA" id="ARBA00022597"/>
    </source>
</evidence>
<evidence type="ECO:0000256" key="8">
    <source>
        <dbReference type="ARBA" id="ARBA00022777"/>
    </source>
</evidence>
<evidence type="ECO:0000256" key="9">
    <source>
        <dbReference type="ARBA" id="ARBA00029908"/>
    </source>
</evidence>
<gene>
    <name evidence="13" type="ORF">NSA23_03885</name>
</gene>
<dbReference type="GO" id="GO:0090563">
    <property type="term" value="F:protein-phosphocysteine-sugar phosphotransferase activity"/>
    <property type="evidence" value="ECO:0007669"/>
    <property type="project" value="TreeGrafter"/>
</dbReference>
<dbReference type="PROSITE" id="PS51094">
    <property type="entry name" value="PTS_EIIA_TYPE_2"/>
    <property type="match status" value="1"/>
</dbReference>
<dbReference type="SUPFAM" id="SSF55804">
    <property type="entry name" value="Phoshotransferase/anion transport protein"/>
    <property type="match status" value="1"/>
</dbReference>
<dbReference type="Proteomes" id="UP001142078">
    <property type="component" value="Unassembled WGS sequence"/>
</dbReference>
<evidence type="ECO:0000256" key="7">
    <source>
        <dbReference type="ARBA" id="ARBA00022683"/>
    </source>
</evidence>
<comment type="caution">
    <text evidence="13">The sequence shown here is derived from an EMBL/GenBank/DDBJ whole genome shotgun (WGS) entry which is preliminary data.</text>
</comment>
<accession>A0A9X2MGI3</accession>
<evidence type="ECO:0000256" key="2">
    <source>
        <dbReference type="ARBA" id="ARBA00014783"/>
    </source>
</evidence>
<dbReference type="InterPro" id="IPR016152">
    <property type="entry name" value="PTrfase/Anion_transptr"/>
</dbReference>
<evidence type="ECO:0000313" key="14">
    <source>
        <dbReference type="Proteomes" id="UP001142078"/>
    </source>
</evidence>
<keyword evidence="5 13" id="KW-0762">Sugar transport</keyword>
<dbReference type="PROSITE" id="PS00372">
    <property type="entry name" value="PTS_EIIA_TYPE_2_HIS"/>
    <property type="match status" value="1"/>
</dbReference>
<reference evidence="13" key="1">
    <citation type="submission" date="2022-07" db="EMBL/GenBank/DDBJ databases">
        <title>Enhanced cultured diversity of the mouse gut microbiota enables custom-made synthetic communities.</title>
        <authorList>
            <person name="Afrizal A."/>
        </authorList>
    </citation>
    <scope>NUCLEOTIDE SEQUENCE</scope>
    <source>
        <strain evidence="13">DSM 29482</strain>
    </source>
</reference>
<evidence type="ECO:0000259" key="12">
    <source>
        <dbReference type="PROSITE" id="PS51094"/>
    </source>
</evidence>
<dbReference type="InterPro" id="IPR050893">
    <property type="entry name" value="Sugar_PTS"/>
</dbReference>
<proteinExistence type="predicted"/>
<sequence length="139" mass="15363">MLIEKNIVSFDLPSMSKEEAIQLSGEKLVELGLVSEPYIQGMLEKEKTDITYIGNGVAIPHGTNESKKFVKESGIVILHFRKGIEYNSEKVFLVIGIAGAEGDHLSILSDIAIKLSNEQTVKKLIEAPDVESFVQIFNE</sequence>
<dbReference type="PANTHER" id="PTHR30181">
    <property type="entry name" value="MANNITOL PERMEASE IIC COMPONENT"/>
    <property type="match status" value="1"/>
</dbReference>
<dbReference type="RefSeq" id="WP_042680020.1">
    <property type="nucleotide sequence ID" value="NZ_CABKTM010000016.1"/>
</dbReference>
<comment type="function">
    <text evidence="1">The phosphoenolpyruvate-dependent sugar phosphotransferase system (sugar PTS), a major carbohydrate active transport system, catalyzes the phosphorylation of incoming sugar substrates concomitantly with their translocation across the cell membrane. The enzyme II CmtAB PTS system is involved in D-mannitol transport.</text>
</comment>
<dbReference type="PANTHER" id="PTHR30181:SF2">
    <property type="entry name" value="PTS SYSTEM MANNITOL-SPECIFIC EIICBA COMPONENT"/>
    <property type="match status" value="1"/>
</dbReference>
<evidence type="ECO:0000256" key="1">
    <source>
        <dbReference type="ARBA" id="ARBA00002434"/>
    </source>
</evidence>
<keyword evidence="3" id="KW-0813">Transport</keyword>
<dbReference type="EMBL" id="JANJZL010000002">
    <property type="protein sequence ID" value="MCR2043254.1"/>
    <property type="molecule type" value="Genomic_DNA"/>
</dbReference>
<dbReference type="AlphaFoldDB" id="A0A9X2MGI3"/>
<keyword evidence="14" id="KW-1185">Reference proteome</keyword>
<dbReference type="GO" id="GO:0009401">
    <property type="term" value="P:phosphoenolpyruvate-dependent sugar phosphotransferase system"/>
    <property type="evidence" value="ECO:0007669"/>
    <property type="project" value="UniProtKB-KW"/>
</dbReference>
<name>A0A9X2MGI3_9FIRM</name>
<feature type="domain" description="PTS EIIA type-2" evidence="12">
    <location>
        <begin position="1"/>
        <end position="139"/>
    </location>
</feature>
<protein>
    <recommendedName>
        <fullName evidence="2">Mannitol-specific phosphotransferase enzyme IIA component</fullName>
    </recommendedName>
    <alternativeName>
        <fullName evidence="10">EIIA</fullName>
    </alternativeName>
    <alternativeName>
        <fullName evidence="11">EIII</fullName>
    </alternativeName>
    <alternativeName>
        <fullName evidence="9">PTS system mannitol-specific EIIA component</fullName>
    </alternativeName>
</protein>
<dbReference type="Gene3D" id="3.40.930.10">
    <property type="entry name" value="Mannitol-specific EII, Chain A"/>
    <property type="match status" value="1"/>
</dbReference>
<evidence type="ECO:0000313" key="13">
    <source>
        <dbReference type="EMBL" id="MCR2043254.1"/>
    </source>
</evidence>
<dbReference type="CDD" id="cd00211">
    <property type="entry name" value="PTS_IIA_fru"/>
    <property type="match status" value="1"/>
</dbReference>